<dbReference type="InterPro" id="IPR001845">
    <property type="entry name" value="HTH_ArsR_DNA-bd_dom"/>
</dbReference>
<dbReference type="InterPro" id="IPR051081">
    <property type="entry name" value="HTH_MetalResp_TranReg"/>
</dbReference>
<dbReference type="PANTHER" id="PTHR33154">
    <property type="entry name" value="TRANSCRIPTIONAL REGULATOR, ARSR FAMILY"/>
    <property type="match status" value="1"/>
</dbReference>
<name>A0A5B7XVS7_9MOLU</name>
<keyword evidence="3" id="KW-0804">Transcription</keyword>
<dbReference type="PANTHER" id="PTHR33154:SF18">
    <property type="entry name" value="ARSENICAL RESISTANCE OPERON REPRESSOR"/>
    <property type="match status" value="1"/>
</dbReference>
<dbReference type="InterPro" id="IPR011991">
    <property type="entry name" value="ArsR-like_HTH"/>
</dbReference>
<feature type="domain" description="HTH arsR-type" evidence="4">
    <location>
        <begin position="1"/>
        <end position="95"/>
    </location>
</feature>
<dbReference type="OrthoDB" id="398785at2"/>
<organism evidence="5 6">
    <name type="scientific">Mycoplasma nasistruthionis</name>
    <dbReference type="NCBI Taxonomy" id="353852"/>
    <lineage>
        <taxon>Bacteria</taxon>
        <taxon>Bacillati</taxon>
        <taxon>Mycoplasmatota</taxon>
        <taxon>Mollicutes</taxon>
        <taxon>Mycoplasmataceae</taxon>
        <taxon>Mycoplasma</taxon>
    </lineage>
</organism>
<protein>
    <submittedName>
        <fullName evidence="5">Helix-turn-helix transcriptional regulator</fullName>
    </submittedName>
</protein>
<evidence type="ECO:0000256" key="1">
    <source>
        <dbReference type="ARBA" id="ARBA00023015"/>
    </source>
</evidence>
<keyword evidence="1" id="KW-0805">Transcription regulation</keyword>
<dbReference type="SMART" id="SM00418">
    <property type="entry name" value="HTH_ARSR"/>
    <property type="match status" value="1"/>
</dbReference>
<proteinExistence type="predicted"/>
<dbReference type="CDD" id="cd00090">
    <property type="entry name" value="HTH_ARSR"/>
    <property type="match status" value="1"/>
</dbReference>
<evidence type="ECO:0000259" key="4">
    <source>
        <dbReference type="PROSITE" id="PS50987"/>
    </source>
</evidence>
<evidence type="ECO:0000313" key="5">
    <source>
        <dbReference type="EMBL" id="QCZ36594.1"/>
    </source>
</evidence>
<evidence type="ECO:0000256" key="2">
    <source>
        <dbReference type="ARBA" id="ARBA00023125"/>
    </source>
</evidence>
<gene>
    <name evidence="5" type="ORF">FG904_00995</name>
</gene>
<accession>A0A5B7XVS7</accession>
<dbReference type="Gene3D" id="1.10.10.10">
    <property type="entry name" value="Winged helix-like DNA-binding domain superfamily/Winged helix DNA-binding domain"/>
    <property type="match status" value="1"/>
</dbReference>
<dbReference type="PROSITE" id="PS50987">
    <property type="entry name" value="HTH_ARSR_2"/>
    <property type="match status" value="1"/>
</dbReference>
<evidence type="ECO:0000313" key="6">
    <source>
        <dbReference type="Proteomes" id="UP000305457"/>
    </source>
</evidence>
<reference evidence="5 6" key="1">
    <citation type="submission" date="2019-06" db="EMBL/GenBank/DDBJ databases">
        <title>Mycoplasma sp. 2F1A isolated from ostrich.</title>
        <authorList>
            <person name="Spergser J."/>
        </authorList>
    </citation>
    <scope>NUCLEOTIDE SEQUENCE [LARGE SCALE GENOMIC DNA]</scope>
    <source>
        <strain evidence="5 6">2F1A</strain>
    </source>
</reference>
<dbReference type="InterPro" id="IPR036388">
    <property type="entry name" value="WH-like_DNA-bd_sf"/>
</dbReference>
<dbReference type="GO" id="GO:0003700">
    <property type="term" value="F:DNA-binding transcription factor activity"/>
    <property type="evidence" value="ECO:0007669"/>
    <property type="project" value="InterPro"/>
</dbReference>
<sequence length="121" mass="14162">MEITELLSVLSKDVKLKLIVHLYTCHEKECDVQLLAEIMQEKQANVSKHLSNLRQAHIVDVKKTKTHAFYFINKDFAKKYGNLLEEIIELGDFKQISCKCQDDGHINVHYHSHQHECIFNK</sequence>
<keyword evidence="2" id="KW-0238">DNA-binding</keyword>
<dbReference type="SUPFAM" id="SSF46785">
    <property type="entry name" value="Winged helix' DNA-binding domain"/>
    <property type="match status" value="1"/>
</dbReference>
<dbReference type="Proteomes" id="UP000305457">
    <property type="component" value="Chromosome"/>
</dbReference>
<dbReference type="InterPro" id="IPR036390">
    <property type="entry name" value="WH_DNA-bd_sf"/>
</dbReference>
<dbReference type="EMBL" id="CP040825">
    <property type="protein sequence ID" value="QCZ36594.1"/>
    <property type="molecule type" value="Genomic_DNA"/>
</dbReference>
<dbReference type="RefSeq" id="WP_139592077.1">
    <property type="nucleotide sequence ID" value="NZ_CP040825.1"/>
</dbReference>
<dbReference type="GO" id="GO:0003677">
    <property type="term" value="F:DNA binding"/>
    <property type="evidence" value="ECO:0007669"/>
    <property type="project" value="UniProtKB-KW"/>
</dbReference>
<evidence type="ECO:0000256" key="3">
    <source>
        <dbReference type="ARBA" id="ARBA00023163"/>
    </source>
</evidence>
<dbReference type="AlphaFoldDB" id="A0A5B7XVS7"/>
<dbReference type="KEGG" id="mnh:FG904_00995"/>